<evidence type="ECO:0000313" key="2">
    <source>
        <dbReference type="Proteomes" id="UP000504882"/>
    </source>
</evidence>
<keyword evidence="2" id="KW-1185">Reference proteome</keyword>
<organism evidence="1 2">
    <name type="scientific">Occultella glacieicola</name>
    <dbReference type="NCBI Taxonomy" id="2518684"/>
    <lineage>
        <taxon>Bacteria</taxon>
        <taxon>Bacillati</taxon>
        <taxon>Actinomycetota</taxon>
        <taxon>Actinomycetes</taxon>
        <taxon>Micrococcales</taxon>
        <taxon>Ruaniaceae</taxon>
        <taxon>Occultella</taxon>
    </lineage>
</organism>
<protein>
    <recommendedName>
        <fullName evidence="3">ATP-binding protein</fullName>
    </recommendedName>
</protein>
<dbReference type="Proteomes" id="UP000504882">
    <property type="component" value="Unassembled WGS sequence"/>
</dbReference>
<dbReference type="InterPro" id="IPR059206">
    <property type="entry name" value="Sll1717-like"/>
</dbReference>
<comment type="caution">
    <text evidence="1">The sequence shown here is derived from an EMBL/GenBank/DDBJ whole genome shotgun (WGS) entry which is preliminary data.</text>
</comment>
<proteinExistence type="predicted"/>
<sequence>MIDVFFGYPSSPRSIGDTMRRTVTQLIQQGVSAKSWEDLDVDGRVVISRVLSQIDQSASAVFDLTQLNSNVAFELGYAMARGKSIRILLDQSVTSGKQDFNELSTLKPLGYTSYFNSTDLSSHLLESTPWEDERTAYDDLLEPSLPEVSEPRDSLLYCPTFDPFEASSRLSAFIDERRKRGTQVLVSDPKESSFEPITWLAPSIMRSAGVLIHFAGPHRNRSTVINVRHAIAAGLARGLDTPIFMLAEPEYDAPFDYEALLQKYTYARECVQLARDWLDSLPFEGVDWSRPRRSPRNPLSLLKFGEHVAENELNELSEYFVETSAYNDVIDARDTIFVGHRGTGKTANAFRALDHLRANKTNLVVLIKPPAFEFPAMFETVMSLPAGQQDYFFDALWRFVIQSEVGSAVLQAIDARGPTIPVSADEQRFINYVENAPFDLRADISTRLEQTLDHLSHRVASGDSSSPRRDLINEAFHAQALNQLRSVLGGVLRTRRRVAILVDNLDKGWDKNVDLRLVAKFILGLLVARGNVVRDFDRQDWWRDRVRLTVSVFLRSDIYHYLRTEAREPDKLPLSTVKWQDANTLLHVLEARYEVKAGGRPGKSVWDEVFPPEVNDIDTRTFIASSVQPRPRDVLVLANAAVASAIDRGNNRITCSDMIAAREVYSNYAFDALLVENGVTVPELRSALYSLLGAPAILSRAQLSTGLVEAGIAEDRVDRTIEKLISICVLGPEAHANDFVYPEVGSESERVEALARRVQPRVPEQRLKIHDAYHPYLETVPTAGN</sequence>
<dbReference type="EMBL" id="SMNA01000001">
    <property type="protein sequence ID" value="TDE98993.1"/>
    <property type="molecule type" value="Genomic_DNA"/>
</dbReference>
<evidence type="ECO:0000313" key="1">
    <source>
        <dbReference type="EMBL" id="TDE98993.1"/>
    </source>
</evidence>
<evidence type="ECO:0008006" key="3">
    <source>
        <dbReference type="Google" id="ProtNLM"/>
    </source>
</evidence>
<name>A0ABY2E9N5_9MICO</name>
<dbReference type="NCBIfam" id="NF047389">
    <property type="entry name" value="ATPase_Sll1717"/>
    <property type="match status" value="1"/>
</dbReference>
<accession>A0ABY2E9N5</accession>
<reference evidence="1 2" key="1">
    <citation type="submission" date="2019-03" db="EMBL/GenBank/DDBJ databases">
        <title>Genomic features of bacteria from cold environments.</title>
        <authorList>
            <person name="Shen L."/>
        </authorList>
    </citation>
    <scope>NUCLEOTIDE SEQUENCE [LARGE SCALE GENOMIC DNA]</scope>
    <source>
        <strain evidence="2">T3246-1</strain>
    </source>
</reference>
<gene>
    <name evidence="1" type="ORF">EXU48_02055</name>
</gene>
<dbReference type="RefSeq" id="WP_133105895.1">
    <property type="nucleotide sequence ID" value="NZ_SMNA01000001.1"/>
</dbReference>
<dbReference type="SUPFAM" id="SSF52309">
    <property type="entry name" value="N-(deoxy)ribosyltransferase-like"/>
    <property type="match status" value="1"/>
</dbReference>